<dbReference type="Gene3D" id="2.170.150.80">
    <property type="entry name" value="NAC domain"/>
    <property type="match status" value="1"/>
</dbReference>
<dbReference type="PROSITE" id="PS51005">
    <property type="entry name" value="NAC"/>
    <property type="match status" value="1"/>
</dbReference>
<dbReference type="AlphaFoldDB" id="A0A5N5EYW1"/>
<keyword evidence="1" id="KW-0805">Transcription regulation</keyword>
<dbReference type="PANTHER" id="PTHR31744:SF210">
    <property type="entry name" value="NAC DOMAIN-CONTAINING PROTEIN 86-LIKE"/>
    <property type="match status" value="1"/>
</dbReference>
<name>A0A5N5EYW1_9ROSA</name>
<feature type="compositionally biased region" description="Pro residues" evidence="5">
    <location>
        <begin position="287"/>
        <end position="298"/>
    </location>
</feature>
<proteinExistence type="predicted"/>
<reference evidence="7 8" key="1">
    <citation type="submission" date="2019-09" db="EMBL/GenBank/DDBJ databases">
        <authorList>
            <person name="Ou C."/>
        </authorList>
    </citation>
    <scope>NUCLEOTIDE SEQUENCE [LARGE SCALE GENOMIC DNA]</scope>
    <source>
        <strain evidence="7">S2</strain>
        <tissue evidence="7">Leaf</tissue>
    </source>
</reference>
<dbReference type="Proteomes" id="UP000327157">
    <property type="component" value="Chromosome 7"/>
</dbReference>
<evidence type="ECO:0000256" key="2">
    <source>
        <dbReference type="ARBA" id="ARBA00023125"/>
    </source>
</evidence>
<keyword evidence="8" id="KW-1185">Reference proteome</keyword>
<dbReference type="EMBL" id="SMOL01000781">
    <property type="protein sequence ID" value="KAB2595915.1"/>
    <property type="molecule type" value="Genomic_DNA"/>
</dbReference>
<dbReference type="InterPro" id="IPR036093">
    <property type="entry name" value="NAC_dom_sf"/>
</dbReference>
<organism evidence="7 8">
    <name type="scientific">Pyrus ussuriensis x Pyrus communis</name>
    <dbReference type="NCBI Taxonomy" id="2448454"/>
    <lineage>
        <taxon>Eukaryota</taxon>
        <taxon>Viridiplantae</taxon>
        <taxon>Streptophyta</taxon>
        <taxon>Embryophyta</taxon>
        <taxon>Tracheophyta</taxon>
        <taxon>Spermatophyta</taxon>
        <taxon>Magnoliopsida</taxon>
        <taxon>eudicotyledons</taxon>
        <taxon>Gunneridae</taxon>
        <taxon>Pentapetalae</taxon>
        <taxon>rosids</taxon>
        <taxon>fabids</taxon>
        <taxon>Rosales</taxon>
        <taxon>Rosaceae</taxon>
        <taxon>Amygdaloideae</taxon>
        <taxon>Maleae</taxon>
        <taxon>Pyrus</taxon>
    </lineage>
</organism>
<dbReference type="OrthoDB" id="1146122at2759"/>
<keyword evidence="3" id="KW-0804">Transcription</keyword>
<accession>A0A5N5EYW1</accession>
<feature type="region of interest" description="Disordered" evidence="5">
    <location>
        <begin position="283"/>
        <end position="319"/>
    </location>
</feature>
<comment type="caution">
    <text evidence="7">The sequence shown here is derived from an EMBL/GenBank/DDBJ whole genome shotgun (WGS) entry which is preliminary data.</text>
</comment>
<evidence type="ECO:0000313" key="7">
    <source>
        <dbReference type="EMBL" id="KAB2595915.1"/>
    </source>
</evidence>
<feature type="domain" description="NAC" evidence="6">
    <location>
        <begin position="20"/>
        <end position="175"/>
    </location>
</feature>
<evidence type="ECO:0000256" key="5">
    <source>
        <dbReference type="SAM" id="MobiDB-lite"/>
    </source>
</evidence>
<reference evidence="7 8" key="3">
    <citation type="submission" date="2019-11" db="EMBL/GenBank/DDBJ databases">
        <title>A de novo genome assembly of a pear dwarfing rootstock.</title>
        <authorList>
            <person name="Wang F."/>
            <person name="Wang J."/>
            <person name="Li S."/>
            <person name="Zhang Y."/>
            <person name="Fang M."/>
            <person name="Ma L."/>
            <person name="Zhao Y."/>
            <person name="Jiang S."/>
        </authorList>
    </citation>
    <scope>NUCLEOTIDE SEQUENCE [LARGE SCALE GENOMIC DNA]</scope>
    <source>
        <strain evidence="7">S2</strain>
        <tissue evidence="7">Leaf</tissue>
    </source>
</reference>
<keyword evidence="2" id="KW-0238">DNA-binding</keyword>
<evidence type="ECO:0000256" key="3">
    <source>
        <dbReference type="ARBA" id="ARBA00023163"/>
    </source>
</evidence>
<dbReference type="GO" id="GO:0006355">
    <property type="term" value="P:regulation of DNA-templated transcription"/>
    <property type="evidence" value="ECO:0007669"/>
    <property type="project" value="InterPro"/>
</dbReference>
<dbReference type="GO" id="GO:0003677">
    <property type="term" value="F:DNA binding"/>
    <property type="evidence" value="ECO:0007669"/>
    <property type="project" value="UniProtKB-KW"/>
</dbReference>
<feature type="region of interest" description="Disordered" evidence="5">
    <location>
        <begin position="380"/>
        <end position="408"/>
    </location>
</feature>
<dbReference type="Pfam" id="PF02365">
    <property type="entry name" value="NAM"/>
    <property type="match status" value="1"/>
</dbReference>
<dbReference type="SUPFAM" id="SSF101941">
    <property type="entry name" value="NAC domain"/>
    <property type="match status" value="1"/>
</dbReference>
<evidence type="ECO:0000256" key="1">
    <source>
        <dbReference type="ARBA" id="ARBA00023015"/>
    </source>
</evidence>
<dbReference type="InterPro" id="IPR003441">
    <property type="entry name" value="NAC-dom"/>
</dbReference>
<evidence type="ECO:0000313" key="8">
    <source>
        <dbReference type="Proteomes" id="UP000327157"/>
    </source>
</evidence>
<protein>
    <recommendedName>
        <fullName evidence="6">NAC domain-containing protein</fullName>
    </recommendedName>
</protein>
<reference evidence="8" key="2">
    <citation type="submission" date="2019-10" db="EMBL/GenBank/DDBJ databases">
        <title>A de novo genome assembly of a pear dwarfing rootstock.</title>
        <authorList>
            <person name="Wang F."/>
            <person name="Wang J."/>
            <person name="Li S."/>
            <person name="Zhang Y."/>
            <person name="Fang M."/>
            <person name="Ma L."/>
            <person name="Zhao Y."/>
            <person name="Jiang S."/>
        </authorList>
    </citation>
    <scope>NUCLEOTIDE SEQUENCE [LARGE SCALE GENOMIC DNA]</scope>
</reference>
<gene>
    <name evidence="7" type="ORF">D8674_031365</name>
</gene>
<dbReference type="PANTHER" id="PTHR31744">
    <property type="entry name" value="PROTEIN CUP-SHAPED COTYLEDON 2-RELATED"/>
    <property type="match status" value="1"/>
</dbReference>
<evidence type="ECO:0000256" key="4">
    <source>
        <dbReference type="ARBA" id="ARBA00023242"/>
    </source>
</evidence>
<evidence type="ECO:0000259" key="6">
    <source>
        <dbReference type="PROSITE" id="PS51005"/>
    </source>
</evidence>
<sequence>MGNISSTTTTSTTAQSVPDMVPAIRFHPTEEEMADFLWKKMKSHNSQACHSLPVIDVCKFEPWDLPERMFPDTPYQAKAWYSFSQPDYKYINSPRCNRITEKGFWKITGKPRDISSTHVTCKKRTLTFYKGRVSKSERTGWVMHEYYFTKPKQGSNTSQERDPLRDFVLYRLKKKPNSMSDNKKLQDTLISDDLTDPGNGSCIASSSGNDQAATAAAMNHDMTPAAEELLAYKELEDDLFDSGNHDRGEPGGGISSDSTDQVIRDMIQQWKSCAPVGEYLNSLLTLPEPPQPPQPHQPPQLGNAPDAPDGCITGNTDNQDAAMNHMISAEEEILAYKQLERALLGNGDHDDGEPGSGISSDFNDLAVDDMILELSAELHKDSDSTFPPPEPPQTNQPHQLGDALDVHSGEFSNCPSPTNYDNESVINIVYNSQNRATSERISQAYSQPEENRGSPFQPLDQLQNYPLQSPIFSSELGELMLANTYIGRNESQSLNIEPATLFPQSS</sequence>
<keyword evidence="4" id="KW-0539">Nucleus</keyword>